<evidence type="ECO:0000313" key="1">
    <source>
        <dbReference type="EMBL" id="EQB43204.1"/>
    </source>
</evidence>
<accession>T0JV06</accession>
<organism evidence="1 2">
    <name type="scientific">Colletotrichum gloeosporioides (strain Cg-14)</name>
    <name type="common">Anthracnose fungus</name>
    <name type="synonym">Glomerella cingulata</name>
    <dbReference type="NCBI Taxonomy" id="1237896"/>
    <lineage>
        <taxon>Eukaryota</taxon>
        <taxon>Fungi</taxon>
        <taxon>Dikarya</taxon>
        <taxon>Ascomycota</taxon>
        <taxon>Pezizomycotina</taxon>
        <taxon>Sordariomycetes</taxon>
        <taxon>Hypocreomycetidae</taxon>
        <taxon>Glomerellales</taxon>
        <taxon>Glomerellaceae</taxon>
        <taxon>Colletotrichum</taxon>
        <taxon>Colletotrichum gloeosporioides species complex</taxon>
    </lineage>
</organism>
<dbReference type="HOGENOM" id="CLU_3438991_0_0_1"/>
<evidence type="ECO:0000313" key="2">
    <source>
        <dbReference type="Proteomes" id="UP000015530"/>
    </source>
</evidence>
<protein>
    <submittedName>
        <fullName evidence="1">Uncharacterized protein</fullName>
    </submittedName>
</protein>
<reference evidence="2" key="1">
    <citation type="journal article" date="2013" name="Mol. Plant Microbe Interact.">
        <title>Global aspects of pacC regulation of pathogenicity genes in Colletotrichum gloeosporioides as revealed by transcriptome analysis.</title>
        <authorList>
            <person name="Alkan N."/>
            <person name="Meng X."/>
            <person name="Friedlander G."/>
            <person name="Reuveni E."/>
            <person name="Sukno S."/>
            <person name="Sherman A."/>
            <person name="Thon M."/>
            <person name="Fluhr R."/>
            <person name="Prusky D."/>
        </authorList>
    </citation>
    <scope>NUCLEOTIDE SEQUENCE [LARGE SCALE GENOMIC DNA]</scope>
    <source>
        <strain evidence="2">Cg-14</strain>
    </source>
</reference>
<gene>
    <name evidence="1" type="ORF">CGLO_18172</name>
</gene>
<comment type="caution">
    <text evidence="1">The sequence shown here is derived from an EMBL/GenBank/DDBJ whole genome shotgun (WGS) entry which is preliminary data.</text>
</comment>
<sequence>MFVMNMEQH</sequence>
<proteinExistence type="predicted"/>
<name>T0JV06_COLGC</name>
<dbReference type="EMBL" id="AMYD01004405">
    <property type="protein sequence ID" value="EQB43204.1"/>
    <property type="molecule type" value="Genomic_DNA"/>
</dbReference>
<dbReference type="Proteomes" id="UP000015530">
    <property type="component" value="Unassembled WGS sequence"/>
</dbReference>